<evidence type="ECO:0000256" key="12">
    <source>
        <dbReference type="PROSITE-ProRule" id="PRU00043"/>
    </source>
</evidence>
<dbReference type="GO" id="GO:0005509">
    <property type="term" value="F:calcium ion binding"/>
    <property type="evidence" value="ECO:0007669"/>
    <property type="project" value="UniProtKB-UniRule"/>
</dbReference>
<dbReference type="InterPro" id="IPR039808">
    <property type="entry name" value="Cadherin"/>
</dbReference>
<dbReference type="GO" id="GO:0045296">
    <property type="term" value="F:cadherin binding"/>
    <property type="evidence" value="ECO:0007669"/>
    <property type="project" value="TreeGrafter"/>
</dbReference>
<keyword evidence="9" id="KW-1133">Transmembrane helix</keyword>
<evidence type="ECO:0000256" key="3">
    <source>
        <dbReference type="ARBA" id="ARBA00022692"/>
    </source>
</evidence>
<dbReference type="InterPro" id="IPR002126">
    <property type="entry name" value="Cadherin-like_dom"/>
</dbReference>
<evidence type="ECO:0000313" key="15">
    <source>
        <dbReference type="Proteomes" id="UP000038040"/>
    </source>
</evidence>
<dbReference type="InterPro" id="IPR015919">
    <property type="entry name" value="Cadherin-like_sf"/>
</dbReference>
<dbReference type="FunFam" id="2.60.40.60:FF:000020">
    <property type="entry name" value="Dachsous cadherin-related 1b"/>
    <property type="match status" value="2"/>
</dbReference>
<reference evidence="14 16" key="2">
    <citation type="submission" date="2018-11" db="EMBL/GenBank/DDBJ databases">
        <authorList>
            <consortium name="Pathogen Informatics"/>
        </authorList>
    </citation>
    <scope>NUCLEOTIDE SEQUENCE [LARGE SCALE GENOMIC DNA]</scope>
</reference>
<keyword evidence="6" id="KW-0677">Repeat</keyword>
<dbReference type="GO" id="GO:0007043">
    <property type="term" value="P:cell-cell junction assembly"/>
    <property type="evidence" value="ECO:0007669"/>
    <property type="project" value="TreeGrafter"/>
</dbReference>
<keyword evidence="3" id="KW-0812">Transmembrane</keyword>
<dbReference type="GO" id="GO:0016477">
    <property type="term" value="P:cell migration"/>
    <property type="evidence" value="ECO:0007669"/>
    <property type="project" value="TreeGrafter"/>
</dbReference>
<evidence type="ECO:0000256" key="9">
    <source>
        <dbReference type="ARBA" id="ARBA00022989"/>
    </source>
</evidence>
<evidence type="ECO:0000256" key="10">
    <source>
        <dbReference type="ARBA" id="ARBA00023136"/>
    </source>
</evidence>
<keyword evidence="16" id="KW-1185">Reference proteome</keyword>
<dbReference type="GO" id="GO:0007156">
    <property type="term" value="P:homophilic cell adhesion via plasma membrane adhesion molecules"/>
    <property type="evidence" value="ECO:0007669"/>
    <property type="project" value="InterPro"/>
</dbReference>
<dbReference type="EMBL" id="UYYG01001166">
    <property type="protein sequence ID" value="VDN58180.1"/>
    <property type="molecule type" value="Genomic_DNA"/>
</dbReference>
<dbReference type="Gene3D" id="2.60.40.60">
    <property type="entry name" value="Cadherins"/>
    <property type="match status" value="16"/>
</dbReference>
<dbReference type="InterPro" id="IPR020894">
    <property type="entry name" value="Cadherin_CS"/>
</dbReference>
<feature type="domain" description="Cadherin" evidence="13">
    <location>
        <begin position="1694"/>
        <end position="1771"/>
    </location>
</feature>
<reference evidence="17" key="1">
    <citation type="submission" date="2017-02" db="UniProtKB">
        <authorList>
            <consortium name="WormBaseParasite"/>
        </authorList>
    </citation>
    <scope>IDENTIFICATION</scope>
</reference>
<evidence type="ECO:0000256" key="4">
    <source>
        <dbReference type="ARBA" id="ARBA00022723"/>
    </source>
</evidence>
<dbReference type="GO" id="GO:0007411">
    <property type="term" value="P:axon guidance"/>
    <property type="evidence" value="ECO:0007669"/>
    <property type="project" value="UniProtKB-ARBA"/>
</dbReference>
<dbReference type="PROSITE" id="PS50268">
    <property type="entry name" value="CADHERIN_2"/>
    <property type="match status" value="16"/>
</dbReference>
<feature type="domain" description="Cadherin" evidence="13">
    <location>
        <begin position="750"/>
        <end position="854"/>
    </location>
</feature>
<dbReference type="GO" id="GO:0016342">
    <property type="term" value="C:catenin complex"/>
    <property type="evidence" value="ECO:0007669"/>
    <property type="project" value="TreeGrafter"/>
</dbReference>
<dbReference type="GO" id="GO:0005912">
    <property type="term" value="C:adherens junction"/>
    <property type="evidence" value="ECO:0007669"/>
    <property type="project" value="TreeGrafter"/>
</dbReference>
<feature type="domain" description="Cadherin" evidence="13">
    <location>
        <begin position="25"/>
        <end position="124"/>
    </location>
</feature>
<feature type="domain" description="Cadherin" evidence="13">
    <location>
        <begin position="645"/>
        <end position="749"/>
    </location>
</feature>
<evidence type="ECO:0000256" key="6">
    <source>
        <dbReference type="ARBA" id="ARBA00022737"/>
    </source>
</evidence>
<dbReference type="PROSITE" id="PS00232">
    <property type="entry name" value="CADHERIN_1"/>
    <property type="match status" value="6"/>
</dbReference>
<organism evidence="15 17">
    <name type="scientific">Dracunculus medinensis</name>
    <name type="common">Guinea worm</name>
    <dbReference type="NCBI Taxonomy" id="318479"/>
    <lineage>
        <taxon>Eukaryota</taxon>
        <taxon>Metazoa</taxon>
        <taxon>Ecdysozoa</taxon>
        <taxon>Nematoda</taxon>
        <taxon>Chromadorea</taxon>
        <taxon>Rhabditida</taxon>
        <taxon>Spirurina</taxon>
        <taxon>Dracunculoidea</taxon>
        <taxon>Dracunculidae</taxon>
        <taxon>Dracunculus</taxon>
    </lineage>
</organism>
<dbReference type="GO" id="GO:0016339">
    <property type="term" value="P:calcium-dependent cell-cell adhesion via plasma membrane cell adhesion molecules"/>
    <property type="evidence" value="ECO:0007669"/>
    <property type="project" value="TreeGrafter"/>
</dbReference>
<dbReference type="PANTHER" id="PTHR24027:SF438">
    <property type="entry name" value="CADHERIN 23"/>
    <property type="match status" value="1"/>
</dbReference>
<feature type="domain" description="Cadherin" evidence="13">
    <location>
        <begin position="330"/>
        <end position="434"/>
    </location>
</feature>
<feature type="domain" description="Cadherin" evidence="13">
    <location>
        <begin position="1161"/>
        <end position="1266"/>
    </location>
</feature>
<evidence type="ECO:0000256" key="1">
    <source>
        <dbReference type="ARBA" id="ARBA00004251"/>
    </source>
</evidence>
<dbReference type="FunFam" id="2.60.40.60:FF:000123">
    <property type="entry name" value="Protocadherin beta 4"/>
    <property type="match status" value="2"/>
</dbReference>
<feature type="domain" description="Cadherin" evidence="13">
    <location>
        <begin position="1443"/>
        <end position="1546"/>
    </location>
</feature>
<keyword evidence="4" id="KW-0479">Metal-binding</keyword>
<feature type="domain" description="Cadherin" evidence="13">
    <location>
        <begin position="1772"/>
        <end position="1877"/>
    </location>
</feature>
<dbReference type="Proteomes" id="UP000038040">
    <property type="component" value="Unplaced"/>
</dbReference>
<keyword evidence="11" id="KW-0325">Glycoprotein</keyword>
<evidence type="ECO:0000313" key="14">
    <source>
        <dbReference type="EMBL" id="VDN58180.1"/>
    </source>
</evidence>
<dbReference type="STRING" id="318479.A0A0N4UAS4"/>
<dbReference type="SMART" id="SM00112">
    <property type="entry name" value="CA"/>
    <property type="match status" value="15"/>
</dbReference>
<keyword evidence="5" id="KW-0732">Signal</keyword>
<accession>A0A0N4UAS4</accession>
<dbReference type="PRINTS" id="PR00205">
    <property type="entry name" value="CADHERIN"/>
</dbReference>
<evidence type="ECO:0000313" key="16">
    <source>
        <dbReference type="Proteomes" id="UP000274756"/>
    </source>
</evidence>
<dbReference type="FunFam" id="2.60.40.60:FF:000092">
    <property type="entry name" value="Protocadherin 8"/>
    <property type="match status" value="1"/>
</dbReference>
<feature type="domain" description="Cadherin" evidence="13">
    <location>
        <begin position="226"/>
        <end position="330"/>
    </location>
</feature>
<evidence type="ECO:0000259" key="13">
    <source>
        <dbReference type="PROSITE" id="PS50268"/>
    </source>
</evidence>
<feature type="domain" description="Cadherin" evidence="13">
    <location>
        <begin position="1062"/>
        <end position="1160"/>
    </location>
</feature>
<proteinExistence type="predicted"/>
<feature type="domain" description="Cadherin" evidence="13">
    <location>
        <begin position="434"/>
        <end position="537"/>
    </location>
</feature>
<evidence type="ECO:0000256" key="11">
    <source>
        <dbReference type="ARBA" id="ARBA00023180"/>
    </source>
</evidence>
<feature type="domain" description="Cadherin" evidence="13">
    <location>
        <begin position="125"/>
        <end position="226"/>
    </location>
</feature>
<keyword evidence="10" id="KW-0472">Membrane</keyword>
<keyword evidence="2" id="KW-1003">Cell membrane</keyword>
<feature type="domain" description="Cadherin" evidence="13">
    <location>
        <begin position="958"/>
        <end position="1062"/>
    </location>
</feature>
<feature type="domain" description="Cadherin" evidence="13">
    <location>
        <begin position="539"/>
        <end position="644"/>
    </location>
</feature>
<dbReference type="GO" id="GO:0008013">
    <property type="term" value="F:beta-catenin binding"/>
    <property type="evidence" value="ECO:0007669"/>
    <property type="project" value="TreeGrafter"/>
</dbReference>
<protein>
    <submittedName>
        <fullName evidence="17">Cadherin</fullName>
    </submittedName>
</protein>
<comment type="subcellular location">
    <subcellularLocation>
        <location evidence="1">Cell membrane</location>
        <topology evidence="1">Single-pass type I membrane protein</topology>
    </subcellularLocation>
</comment>
<evidence type="ECO:0000256" key="2">
    <source>
        <dbReference type="ARBA" id="ARBA00022475"/>
    </source>
</evidence>
<evidence type="ECO:0000256" key="8">
    <source>
        <dbReference type="ARBA" id="ARBA00022889"/>
    </source>
</evidence>
<dbReference type="GO" id="GO:0044331">
    <property type="term" value="P:cell-cell adhesion mediated by cadherin"/>
    <property type="evidence" value="ECO:0007669"/>
    <property type="project" value="TreeGrafter"/>
</dbReference>
<feature type="domain" description="Cadherin" evidence="13">
    <location>
        <begin position="1358"/>
        <end position="1447"/>
    </location>
</feature>
<gene>
    <name evidence="14" type="ORF">DME_LOCUS8153</name>
</gene>
<dbReference type="CDD" id="cd11304">
    <property type="entry name" value="Cadherin_repeat"/>
    <property type="match status" value="15"/>
</dbReference>
<keyword evidence="8" id="KW-0130">Cell adhesion</keyword>
<sequence>MIQFKHRFQLIIFVKNRQEDLFKGLKELYEFEVNEDVPRGYIIGTINNQSKSDFKFAFKETVHNEYFDIEKSTGRITTKVEMDYEKINNIYLTIIASNIKNSRAVRIIIVHVIIVDVNDNYPTFMENTTWLVVRENSQMGTYIGRIKAVDLDSGIYGEVRYSLGEDAPDAVIIDKHSGIITLAGNFDREEKNFYRFGVRATDGGGLSSMIKVYLFIADENDNPPVLEMEYNLSVKEDVPVGNIIQIIKVSDLDTDNDFNFHISMQGNERNQFGIHNDGKLFVKSPLDREQCARHLLHVFVADQKPPNLVRTASVIVTIDVLDVNDNLPVFISPQPMLVEEEAPIGSIVGTINATDADKDDTPHIHYRIVPNSHPEGIFIIDPLLGQIQVNGRIDYEMKKEYSLLVEVYDGDNHIPSLTNLTIKVLDKDDVEPEMYNIYNASVAENAIIGEVVTRINLKNAEKVGSSTRLFEIDDGDPLHYFAISPRTGIITVNRELDAELVSAFNLTVSIRSFFDSKKRSTIVKINVINVNDKTPTFIDGDHMTILVSENISGPYPIKLGAATAIDDDPGFNGTISYAIIHGNTTLFSIEPNNGEIFVHEILDREVQDIHQVIIRATDLGIPRLSSTILVSVIVQDINDNDPQFELPYYKASILENSPINVSIIQVRATDRDANENGQIKYMILNEEKIPFRIDAFSGNIYSTESLDREKVSTWQVEVIAADNGKFVQRSSIVIVTIEILDENDNPPLIHNDVFDLYISENAKTGQNIKYHKSIGDIIHAIMASDADSNDILEYHLTGMDSESFRIDKYGFIQVVENLINKSYLLSFKITDAVGNNATIDLNFYTTTAAKFPQFKNLSVLSYEVKEGEEKLIATLKAFSLNTSSSGIIYEIVGGDSAKDFILNRQTGELFSTKKTDYERKSAYVLLIAAIDQHFHPYISYLKLRINISDINDNAPVFDKILYECEIGENVDPDTKFCKISATDKDASTNGLLKYSIDEKEAKKYFWINEQSGEIFTRISLDADLKAVHRFTVSAVDQGSPQLSQTAIVNVHILDENDNSPKFSRLFNAEITENSPRGTFVTQVTSVDADVFSNISYALEGDDSMSFAINPKSGIVKTVTEIDREFKSEYSLKVRATDGIWQVLRSLTVKVLDLNDNAPLFSNSQYVFNVPILTIIGEDIGQIKATDADSGLNGKIRYTLRCPNDYFVINALNGTIRLLKEFHFDANTTFRCEAKAIDHGIPQFESKVNLWIILTEVDDGRRSCPSVISVTFPLPINSQSGDIIANLMHLGFDQKTKFAVDDPRFAIKEYSLIAVSNKFDTKKISLLISATSRENPMIFCNFTATLELTEDNMNSPKFTKEKYIFNVTENSPLFSEIGSVLARDDDKGINGRISYHIRNITSFPFNIHSNNGSIYVNGPIDYEEDHEFKLLIEAIDGGFINKNSSVEVSILVSENAAIGTEIGRVTATDIDSHPYNSTVYIIISEKDNSLPFSINENSGIISVTSQLDYEFISYYHFHIAVKIFNLTGSNISVDIFVESVNEFEPKFLRKVETFKDAWESIAMGVASLAISTVSIFPGILAVCTRTIVGKVTALDFDDGRHGQIFYAIIANKFIEMDDYFSEILVKRNLLGDLLEEVELEIAAFGGKINRFSNIQPDICQILIKFTETPPIPLMEPNYLLQMSEDAQPGTRIDFLSFSLPHGSKAEIVESERQTDQVYCMNVDSSLRLCGPIDRERLAKHFLTVHLLEGDVVRSRTKITILIQDVNDCAPTINPSSAVGFIRENSPSHFPIMKLNPVDNDFPLTQKLFTYKIKSDEMNKIFSIGEYSGILSSLRTFDREKRSLYQIPIEITDKGRPPRSSLQYVRVHIDDVEDNTPSMQPRNIIIESSENSLLGNVATTLPVNADEVTKYTCKAINASFSDFVVSFCLLFSIGHFFA</sequence>
<evidence type="ECO:0000256" key="5">
    <source>
        <dbReference type="ARBA" id="ARBA00022729"/>
    </source>
</evidence>
<dbReference type="GO" id="GO:0034332">
    <property type="term" value="P:adherens junction organization"/>
    <property type="evidence" value="ECO:0007669"/>
    <property type="project" value="TreeGrafter"/>
</dbReference>
<dbReference type="WBParaSite" id="DME_0000427001-mRNA-1">
    <property type="protein sequence ID" value="DME_0000427001-mRNA-1"/>
    <property type="gene ID" value="DME_0000427001"/>
</dbReference>
<keyword evidence="7 12" id="KW-0106">Calcium</keyword>
<dbReference type="SUPFAM" id="SSF49313">
    <property type="entry name" value="Cadherin-like"/>
    <property type="match status" value="16"/>
</dbReference>
<dbReference type="Pfam" id="PF00028">
    <property type="entry name" value="Cadherin"/>
    <property type="match status" value="12"/>
</dbReference>
<dbReference type="OrthoDB" id="6252479at2759"/>
<dbReference type="Proteomes" id="UP000274756">
    <property type="component" value="Unassembled WGS sequence"/>
</dbReference>
<dbReference type="PANTHER" id="PTHR24027">
    <property type="entry name" value="CADHERIN-23"/>
    <property type="match status" value="1"/>
</dbReference>
<dbReference type="Pfam" id="PF25374">
    <property type="entry name" value="Cadherin_FAT4_N"/>
    <property type="match status" value="1"/>
</dbReference>
<evidence type="ECO:0000313" key="17">
    <source>
        <dbReference type="WBParaSite" id="DME_0000427001-mRNA-1"/>
    </source>
</evidence>
<dbReference type="AlphaFoldDB" id="A0A0N4UAS4"/>
<feature type="domain" description="Cadherin" evidence="13">
    <location>
        <begin position="872"/>
        <end position="957"/>
    </location>
</feature>
<evidence type="ECO:0000256" key="7">
    <source>
        <dbReference type="ARBA" id="ARBA00022837"/>
    </source>
</evidence>
<name>A0A0N4UAS4_DRAME</name>